<dbReference type="InterPro" id="IPR012944">
    <property type="entry name" value="SusD_RagB_dom"/>
</dbReference>
<evidence type="ECO:0000313" key="9">
    <source>
        <dbReference type="Proteomes" id="UP000295292"/>
    </source>
</evidence>
<keyword evidence="3" id="KW-0732">Signal</keyword>
<dbReference type="Proteomes" id="UP000295292">
    <property type="component" value="Unassembled WGS sequence"/>
</dbReference>
<dbReference type="EMBL" id="SNYV01000005">
    <property type="protein sequence ID" value="TDQ81076.1"/>
    <property type="molecule type" value="Genomic_DNA"/>
</dbReference>
<feature type="domain" description="RagB/SusD" evidence="6">
    <location>
        <begin position="341"/>
        <end position="450"/>
    </location>
</feature>
<evidence type="ECO:0000259" key="7">
    <source>
        <dbReference type="Pfam" id="PF14322"/>
    </source>
</evidence>
<dbReference type="OrthoDB" id="653598at2"/>
<name>A0A4R6WKL1_9SPHI</name>
<evidence type="ECO:0000259" key="6">
    <source>
        <dbReference type="Pfam" id="PF07980"/>
    </source>
</evidence>
<dbReference type="Pfam" id="PF07980">
    <property type="entry name" value="SusD_RagB"/>
    <property type="match status" value="1"/>
</dbReference>
<dbReference type="AlphaFoldDB" id="A0A4R6WKL1"/>
<evidence type="ECO:0000313" key="8">
    <source>
        <dbReference type="EMBL" id="TDQ81076.1"/>
    </source>
</evidence>
<dbReference type="InterPro" id="IPR033985">
    <property type="entry name" value="SusD-like_N"/>
</dbReference>
<organism evidence="8 9">
    <name type="scientific">Sphingobacterium yanglingense</name>
    <dbReference type="NCBI Taxonomy" id="1437280"/>
    <lineage>
        <taxon>Bacteria</taxon>
        <taxon>Pseudomonadati</taxon>
        <taxon>Bacteroidota</taxon>
        <taxon>Sphingobacteriia</taxon>
        <taxon>Sphingobacteriales</taxon>
        <taxon>Sphingobacteriaceae</taxon>
        <taxon>Sphingobacterium</taxon>
    </lineage>
</organism>
<feature type="domain" description="SusD-like N-terminal" evidence="7">
    <location>
        <begin position="23"/>
        <end position="227"/>
    </location>
</feature>
<dbReference type="GO" id="GO:0009279">
    <property type="term" value="C:cell outer membrane"/>
    <property type="evidence" value="ECO:0007669"/>
    <property type="project" value="UniProtKB-SubCell"/>
</dbReference>
<dbReference type="RefSeq" id="WP_133582853.1">
    <property type="nucleotide sequence ID" value="NZ_SNYV01000005.1"/>
</dbReference>
<evidence type="ECO:0000256" key="4">
    <source>
        <dbReference type="ARBA" id="ARBA00023136"/>
    </source>
</evidence>
<gene>
    <name evidence="8" type="ORF">CLV99_0451</name>
</gene>
<evidence type="ECO:0000256" key="3">
    <source>
        <dbReference type="ARBA" id="ARBA00022729"/>
    </source>
</evidence>
<evidence type="ECO:0000256" key="2">
    <source>
        <dbReference type="ARBA" id="ARBA00006275"/>
    </source>
</evidence>
<evidence type="ECO:0000256" key="5">
    <source>
        <dbReference type="ARBA" id="ARBA00023237"/>
    </source>
</evidence>
<comment type="caution">
    <text evidence="8">The sequence shown here is derived from an EMBL/GenBank/DDBJ whole genome shotgun (WGS) entry which is preliminary data.</text>
</comment>
<dbReference type="Gene3D" id="1.25.40.390">
    <property type="match status" value="1"/>
</dbReference>
<protein>
    <submittedName>
        <fullName evidence="8">SusD-like starch-binding protein associating with outer membrane</fullName>
    </submittedName>
</protein>
<evidence type="ECO:0000256" key="1">
    <source>
        <dbReference type="ARBA" id="ARBA00004442"/>
    </source>
</evidence>
<dbReference type="Pfam" id="PF14322">
    <property type="entry name" value="SusD-like_3"/>
    <property type="match status" value="1"/>
</dbReference>
<comment type="subcellular location">
    <subcellularLocation>
        <location evidence="1">Cell outer membrane</location>
    </subcellularLocation>
</comment>
<keyword evidence="9" id="KW-1185">Reference proteome</keyword>
<dbReference type="InterPro" id="IPR011990">
    <property type="entry name" value="TPR-like_helical_dom_sf"/>
</dbReference>
<comment type="similarity">
    <text evidence="2">Belongs to the SusD family.</text>
</comment>
<keyword evidence="4" id="KW-0472">Membrane</keyword>
<keyword evidence="5" id="KW-0998">Cell outer membrane</keyword>
<dbReference type="SUPFAM" id="SSF48452">
    <property type="entry name" value="TPR-like"/>
    <property type="match status" value="1"/>
</dbReference>
<sequence length="459" mass="52650">MKIYKNMWMFLSLFGLLNCTQSDFLDVKPNSGILVPHTLDDVQKLLNNNIMQTISSGLATVSADEYVIDEANWKAAPAIERNASVWNSDIYEGEGKILDWNVPYQVVFYVNNALTKLSEMDKKTQSTKQYKELKGWSLFKRAYANYELTRLFCKIYDERTASADLGIPIRTTADIDVVVQRSSVEDTYAHILADIQEAIPLLSTERTANLLKPNRTAAYSLLARIYLDMGKYTEAENYADSALNLYNVLLDYNTLNLTTNTPFSPNNVEIIYSTMTVGRYQLTITGFFPQLYKIDPKLIDLYAEEDLRSKIYFMTQSGVVVMKRAYNGLGSFGFTGLATDELYLIKAECLARKSKDEEALGWMHSLLQKRYATGKVPTLEFLRNKSAVLELILEERRKELVWRSIRWSDIKRLNRDGKQITLKREIGDKIHTLLPDDPKYIFPIPDDEIAFSGLIQNRR</sequence>
<reference evidence="8 9" key="1">
    <citation type="submission" date="2019-03" db="EMBL/GenBank/DDBJ databases">
        <title>Genomic Encyclopedia of Archaeal and Bacterial Type Strains, Phase II (KMG-II): from individual species to whole genera.</title>
        <authorList>
            <person name="Goeker M."/>
        </authorList>
    </citation>
    <scope>NUCLEOTIDE SEQUENCE [LARGE SCALE GENOMIC DNA]</scope>
    <source>
        <strain evidence="8 9">DSM 28353</strain>
    </source>
</reference>
<accession>A0A4R6WKL1</accession>
<proteinExistence type="inferred from homology"/>